<dbReference type="Gene3D" id="2.120.10.90">
    <property type="entry name" value="DNA gyrase/topoisomerase IV, subunit A, C-terminal"/>
    <property type="match status" value="1"/>
</dbReference>
<evidence type="ECO:0000256" key="5">
    <source>
        <dbReference type="ARBA" id="ARBA00023125"/>
    </source>
</evidence>
<comment type="caution">
    <text evidence="9">The sequence shown here is derived from an EMBL/GenBank/DDBJ whole genome shotgun (WGS) entry which is preliminary data.</text>
</comment>
<dbReference type="RefSeq" id="WP_020038255.1">
    <property type="nucleotide sequence ID" value="NZ_KE557274.1"/>
</dbReference>
<evidence type="ECO:0000256" key="6">
    <source>
        <dbReference type="ARBA" id="ARBA00023235"/>
    </source>
</evidence>
<evidence type="ECO:0000313" key="10">
    <source>
        <dbReference type="Proteomes" id="UP000015347"/>
    </source>
</evidence>
<dbReference type="EC" id="5.6.2.2" evidence="3"/>
<dbReference type="Gene3D" id="3.30.1360.40">
    <property type="match status" value="1"/>
</dbReference>
<accession>S9QWW3</accession>
<dbReference type="InterPro" id="IPR006691">
    <property type="entry name" value="GyrA/parC_rep"/>
</dbReference>
<dbReference type="GO" id="GO:0005524">
    <property type="term" value="F:ATP binding"/>
    <property type="evidence" value="ECO:0007669"/>
    <property type="project" value="InterPro"/>
</dbReference>
<dbReference type="SMART" id="SM00434">
    <property type="entry name" value="TOP4c"/>
    <property type="match status" value="1"/>
</dbReference>
<evidence type="ECO:0000313" key="9">
    <source>
        <dbReference type="EMBL" id="EPX84062.1"/>
    </source>
</evidence>
<reference evidence="10" key="1">
    <citation type="journal article" date="2014" name="Stand. Genomic Sci.">
        <title>Genome sequence of the exopolysaccharide-producing Salipiger mucosus type strain (DSM 16094(T)), a moderately halophilic member of the Roseobacter clade.</title>
        <authorList>
            <person name="Riedel T."/>
            <person name="Spring S."/>
            <person name="Fiebig A."/>
            <person name="Petersen J."/>
            <person name="Kyrpides N.C."/>
            <person name="Goker M."/>
            <person name="Klenk H.P."/>
        </authorList>
    </citation>
    <scope>NUCLEOTIDE SEQUENCE [LARGE SCALE GENOMIC DNA]</scope>
    <source>
        <strain evidence="10">DSM 16094</strain>
    </source>
</reference>
<dbReference type="Pfam" id="PF03989">
    <property type="entry name" value="DNA_gyraseA_C"/>
    <property type="match status" value="6"/>
</dbReference>
<dbReference type="Gene3D" id="1.10.268.10">
    <property type="entry name" value="Topoisomerase, domain 3"/>
    <property type="match status" value="1"/>
</dbReference>
<dbReference type="InterPro" id="IPR013757">
    <property type="entry name" value="Topo_IIA_A_a_sf"/>
</dbReference>
<dbReference type="STRING" id="1123237.Salmuc_01837"/>
<dbReference type="AlphaFoldDB" id="S9QWW3"/>
<feature type="active site" description="O-(5'-phospho-DNA)-tyrosine intermediate" evidence="7">
    <location>
        <position position="126"/>
    </location>
</feature>
<dbReference type="FunFam" id="3.30.1360.40:FF:000002">
    <property type="entry name" value="DNA gyrase subunit A"/>
    <property type="match status" value="1"/>
</dbReference>
<dbReference type="GO" id="GO:0003677">
    <property type="term" value="F:DNA binding"/>
    <property type="evidence" value="ECO:0007669"/>
    <property type="project" value="UniProtKB-UniRule"/>
</dbReference>
<keyword evidence="5 7" id="KW-0238">DNA-binding</keyword>
<dbReference type="GO" id="GO:0006265">
    <property type="term" value="P:DNA topological change"/>
    <property type="evidence" value="ECO:0007669"/>
    <property type="project" value="UniProtKB-UniRule"/>
</dbReference>
<dbReference type="EMBL" id="APVH01000013">
    <property type="protein sequence ID" value="EPX84062.1"/>
    <property type="molecule type" value="Genomic_DNA"/>
</dbReference>
<evidence type="ECO:0000256" key="7">
    <source>
        <dbReference type="PROSITE-ProRule" id="PRU01384"/>
    </source>
</evidence>
<dbReference type="InterPro" id="IPR013758">
    <property type="entry name" value="Topo_IIA_A/C_ab"/>
</dbReference>
<proteinExistence type="inferred from homology"/>
<keyword evidence="10" id="KW-1185">Reference proteome</keyword>
<dbReference type="HOGENOM" id="CLU_002977_6_1_5"/>
<dbReference type="InterPro" id="IPR002205">
    <property type="entry name" value="Topo_IIA_dom_A"/>
</dbReference>
<dbReference type="PANTHER" id="PTHR43493:SF5">
    <property type="entry name" value="DNA GYRASE SUBUNIT A, CHLOROPLASTIC_MITOCHONDRIAL"/>
    <property type="match status" value="1"/>
</dbReference>
<dbReference type="NCBIfam" id="TIGR01063">
    <property type="entry name" value="gyrA"/>
    <property type="match status" value="1"/>
</dbReference>
<dbReference type="SUPFAM" id="SSF101904">
    <property type="entry name" value="GyrA/ParC C-terminal domain-like"/>
    <property type="match status" value="1"/>
</dbReference>
<dbReference type="Pfam" id="PF00521">
    <property type="entry name" value="DNA_topoisoIV"/>
    <property type="match status" value="1"/>
</dbReference>
<name>S9QWW3_9RHOB</name>
<comment type="catalytic activity">
    <reaction evidence="1 7">
        <text>ATP-dependent breakage, passage and rejoining of double-stranded DNA.</text>
        <dbReference type="EC" id="5.6.2.2"/>
    </reaction>
</comment>
<dbReference type="CDD" id="cd00187">
    <property type="entry name" value="TOP4c"/>
    <property type="match status" value="1"/>
</dbReference>
<dbReference type="NCBIfam" id="NF004043">
    <property type="entry name" value="PRK05560.1"/>
    <property type="match status" value="1"/>
</dbReference>
<evidence type="ECO:0000256" key="3">
    <source>
        <dbReference type="ARBA" id="ARBA00012895"/>
    </source>
</evidence>
<comment type="similarity">
    <text evidence="2">Belongs to the type II topoisomerase GyrA/ParC subunit family.</text>
</comment>
<dbReference type="GO" id="GO:0005737">
    <property type="term" value="C:cytoplasm"/>
    <property type="evidence" value="ECO:0007669"/>
    <property type="project" value="TreeGrafter"/>
</dbReference>
<sequence length="900" mass="99707">MTQEAIENPSSSDDVDISQVMQTSYLDYAMSVIVSRALPDIRDGLKPVHRRILFAMIKGGYSKDKAYSKSARIVGDVMGSLHPHGDSAIYDTMVRMEQDFAMRLPLVDGQGNFGSLDGDSPAAMRYTEARMTRAAHEMTRDYERSTVDWTPTYDNKDVEPVVLPTVIPNLIINGGAGIAVGMATKMPPHNPAEAIDACLLKLKSPEADLSEIMKVMPGPDFPTGGVIRGKSGIREAYEDGRGVIAISGVSDIEEMKNGKSRIVISELPYNVNKATFQEKIAHLLNERVLEGITDVRDESDRENNVRVVIELRRDADPNLILNKLRKNTDLVSSFAVNATCLDIYGRPKVMSLMEQIEAFVDFRKDVVRRRTIHDLTKARDALVKQVGLYAAVSLVDKVVDLIKSSSDGDHARTRLMQLAFPVEGDFQKLLEDADPDNEFHSAEKEFYLNEGQASAILSLNLRSLTGMERDKIAERSREISAEIRGYVRILNNRDVLIGVVEQELIEAREKFSDERRTRIEANELDILSDEDLIDRRDVVLSFTNGGYVKRTDLESYREQKRGGKGRSGMDMKDGDFITSVMTCSSHSPLLFFTSRGIAHKLKAWQLPEGAINARGRPMINYMQLRSTEGERLSSVIPMPETEEEAEGLSMVFVTDFGNIRRSRASDFSNVNKRGKIAMPLDDENGNPKGKLVNVLLCSDEDTILMATQKGQCLRVRVGDLRVIASRTSTGVRGMSLAKGDRIISACLLSGNDASEEERQAYNAGGKTILGGENSEREVELTSERMQQLADQEDILITVSENGFAKRSSAYEYRTTNRGGKGFSAAQINKKTGPLLTCFPVTEGDGLVMMTKDGQTIRIPVEGIRKAGRTTQGVKLFNIDEGKTITTVARIPATENDATEE</sequence>
<evidence type="ECO:0000256" key="1">
    <source>
        <dbReference type="ARBA" id="ARBA00000185"/>
    </source>
</evidence>
<dbReference type="InterPro" id="IPR013760">
    <property type="entry name" value="Topo_IIA-like_dom_sf"/>
</dbReference>
<keyword evidence="4 7" id="KW-0799">Topoisomerase</keyword>
<protein>
    <recommendedName>
        <fullName evidence="3">DNA topoisomerase (ATP-hydrolyzing)</fullName>
        <ecNumber evidence="3">5.6.2.2</ecNumber>
    </recommendedName>
</protein>
<gene>
    <name evidence="9" type="ORF">Salmuc_01837</name>
</gene>
<dbReference type="InterPro" id="IPR050220">
    <property type="entry name" value="Type_II_DNA_Topoisomerases"/>
</dbReference>
<dbReference type="OrthoDB" id="8477042at2"/>
<dbReference type="InterPro" id="IPR035516">
    <property type="entry name" value="Gyrase/topoIV_suA_C"/>
</dbReference>
<dbReference type="PROSITE" id="PS52040">
    <property type="entry name" value="TOPO_IIA"/>
    <property type="match status" value="1"/>
</dbReference>
<dbReference type="GO" id="GO:0009330">
    <property type="term" value="C:DNA topoisomerase type II (double strand cut, ATP-hydrolyzing) complex"/>
    <property type="evidence" value="ECO:0007669"/>
    <property type="project" value="TreeGrafter"/>
</dbReference>
<evidence type="ECO:0000259" key="8">
    <source>
        <dbReference type="PROSITE" id="PS52040"/>
    </source>
</evidence>
<dbReference type="GO" id="GO:0003918">
    <property type="term" value="F:DNA topoisomerase type II (double strand cut, ATP-hydrolyzing) activity"/>
    <property type="evidence" value="ECO:0007669"/>
    <property type="project" value="UniProtKB-EC"/>
</dbReference>
<feature type="domain" description="Topo IIA-type catalytic" evidence="8">
    <location>
        <begin position="38"/>
        <end position="532"/>
    </location>
</feature>
<dbReference type="PANTHER" id="PTHR43493">
    <property type="entry name" value="DNA GYRASE/TOPOISOMERASE SUBUNIT A"/>
    <property type="match status" value="1"/>
</dbReference>
<evidence type="ECO:0000256" key="4">
    <source>
        <dbReference type="ARBA" id="ARBA00023029"/>
    </source>
</evidence>
<dbReference type="eggNOG" id="COG0188">
    <property type="taxonomic scope" value="Bacteria"/>
</dbReference>
<organism evidence="9 10">
    <name type="scientific">Salipiger mucosus DSM 16094</name>
    <dbReference type="NCBI Taxonomy" id="1123237"/>
    <lineage>
        <taxon>Bacteria</taxon>
        <taxon>Pseudomonadati</taxon>
        <taxon>Pseudomonadota</taxon>
        <taxon>Alphaproteobacteria</taxon>
        <taxon>Rhodobacterales</taxon>
        <taxon>Roseobacteraceae</taxon>
        <taxon>Salipiger</taxon>
    </lineage>
</organism>
<evidence type="ECO:0000256" key="2">
    <source>
        <dbReference type="ARBA" id="ARBA00008263"/>
    </source>
</evidence>
<dbReference type="Proteomes" id="UP000015347">
    <property type="component" value="Unassembled WGS sequence"/>
</dbReference>
<dbReference type="SUPFAM" id="SSF56719">
    <property type="entry name" value="Type II DNA topoisomerase"/>
    <property type="match status" value="1"/>
</dbReference>
<dbReference type="NCBIfam" id="NF004044">
    <property type="entry name" value="PRK05561.1"/>
    <property type="match status" value="1"/>
</dbReference>
<keyword evidence="6 7" id="KW-0413">Isomerase</keyword>
<dbReference type="Gene3D" id="3.90.199.10">
    <property type="entry name" value="Topoisomerase II, domain 5"/>
    <property type="match status" value="1"/>
</dbReference>